<dbReference type="STRING" id="97972.A0A2V1EDT6"/>
<dbReference type="PANTHER" id="PTHR22913">
    <property type="entry name" value="HYALURONAN SYNTHASE"/>
    <property type="match status" value="1"/>
</dbReference>
<proteinExistence type="predicted"/>
<dbReference type="Proteomes" id="UP000244855">
    <property type="component" value="Unassembled WGS sequence"/>
</dbReference>
<feature type="transmembrane region" description="Helical" evidence="6">
    <location>
        <begin position="554"/>
        <end position="575"/>
    </location>
</feature>
<dbReference type="FunFam" id="3.90.550.10:FF:000367">
    <property type="entry name" value="Uncharacterized protein"/>
    <property type="match status" value="1"/>
</dbReference>
<dbReference type="GO" id="GO:0050501">
    <property type="term" value="F:hyaluronan synthase activity"/>
    <property type="evidence" value="ECO:0007669"/>
    <property type="project" value="TreeGrafter"/>
</dbReference>
<evidence type="ECO:0000256" key="5">
    <source>
        <dbReference type="ARBA" id="ARBA00023136"/>
    </source>
</evidence>
<feature type="transmembrane region" description="Helical" evidence="6">
    <location>
        <begin position="508"/>
        <end position="533"/>
    </location>
</feature>
<organism evidence="7 8">
    <name type="scientific">Periconia macrospinosa</name>
    <dbReference type="NCBI Taxonomy" id="97972"/>
    <lineage>
        <taxon>Eukaryota</taxon>
        <taxon>Fungi</taxon>
        <taxon>Dikarya</taxon>
        <taxon>Ascomycota</taxon>
        <taxon>Pezizomycotina</taxon>
        <taxon>Dothideomycetes</taxon>
        <taxon>Pleosporomycetidae</taxon>
        <taxon>Pleosporales</taxon>
        <taxon>Massarineae</taxon>
        <taxon>Periconiaceae</taxon>
        <taxon>Periconia</taxon>
    </lineage>
</organism>
<dbReference type="EMBL" id="KZ805304">
    <property type="protein sequence ID" value="PVI07435.1"/>
    <property type="molecule type" value="Genomic_DNA"/>
</dbReference>
<keyword evidence="8" id="KW-1185">Reference proteome</keyword>
<gene>
    <name evidence="7" type="ORF">DM02DRAFT_638066</name>
</gene>
<feature type="transmembrane region" description="Helical" evidence="6">
    <location>
        <begin position="581"/>
        <end position="606"/>
    </location>
</feature>
<keyword evidence="6" id="KW-1133">Transmembrane helix</keyword>
<dbReference type="GO" id="GO:0030213">
    <property type="term" value="P:hyaluronan biosynthetic process"/>
    <property type="evidence" value="ECO:0007669"/>
    <property type="project" value="TreeGrafter"/>
</dbReference>
<feature type="transmembrane region" description="Helical" evidence="6">
    <location>
        <begin position="449"/>
        <end position="470"/>
    </location>
</feature>
<dbReference type="AlphaFoldDB" id="A0A2V1EDT6"/>
<dbReference type="InterPro" id="IPR029044">
    <property type="entry name" value="Nucleotide-diphossugar_trans"/>
</dbReference>
<evidence type="ECO:0000256" key="1">
    <source>
        <dbReference type="ARBA" id="ARBA00004236"/>
    </source>
</evidence>
<evidence type="ECO:0000256" key="4">
    <source>
        <dbReference type="ARBA" id="ARBA00022679"/>
    </source>
</evidence>
<evidence type="ECO:0000256" key="3">
    <source>
        <dbReference type="ARBA" id="ARBA00022676"/>
    </source>
</evidence>
<dbReference type="GO" id="GO:0005886">
    <property type="term" value="C:plasma membrane"/>
    <property type="evidence" value="ECO:0007669"/>
    <property type="project" value="UniProtKB-SubCell"/>
</dbReference>
<evidence type="ECO:0000256" key="2">
    <source>
        <dbReference type="ARBA" id="ARBA00022475"/>
    </source>
</evidence>
<evidence type="ECO:0000256" key="6">
    <source>
        <dbReference type="SAM" id="Phobius"/>
    </source>
</evidence>
<keyword evidence="2" id="KW-1003">Cell membrane</keyword>
<evidence type="ECO:0000313" key="8">
    <source>
        <dbReference type="Proteomes" id="UP000244855"/>
    </source>
</evidence>
<keyword evidence="4 7" id="KW-0808">Transferase</keyword>
<name>A0A2V1EDT6_9PLEO</name>
<feature type="transmembrane region" description="Helical" evidence="6">
    <location>
        <begin position="73"/>
        <end position="90"/>
    </location>
</feature>
<feature type="transmembrane region" description="Helical" evidence="6">
    <location>
        <begin position="50"/>
        <end position="67"/>
    </location>
</feature>
<dbReference type="GO" id="GO:0085029">
    <property type="term" value="P:extracellular matrix assembly"/>
    <property type="evidence" value="ECO:0007669"/>
    <property type="project" value="TreeGrafter"/>
</dbReference>
<accession>A0A2V1EDT6</accession>
<protein>
    <submittedName>
        <fullName evidence="7">Glycosyltransferase family 2 protein</fullName>
    </submittedName>
</protein>
<keyword evidence="3" id="KW-0328">Glycosyltransferase</keyword>
<comment type="subcellular location">
    <subcellularLocation>
        <location evidence="1">Cell membrane</location>
    </subcellularLocation>
</comment>
<dbReference type="SUPFAM" id="SSF53448">
    <property type="entry name" value="Nucleotide-diphospho-sugar transferases"/>
    <property type="match status" value="1"/>
</dbReference>
<dbReference type="PANTHER" id="PTHR22913:SF12">
    <property type="entry name" value="MANNURONAN SYNTHASE"/>
    <property type="match status" value="1"/>
</dbReference>
<keyword evidence="5 6" id="KW-0472">Membrane</keyword>
<reference evidence="7 8" key="1">
    <citation type="journal article" date="2018" name="Sci. Rep.">
        <title>Comparative genomics provides insights into the lifestyle and reveals functional heterogeneity of dark septate endophytic fungi.</title>
        <authorList>
            <person name="Knapp D.G."/>
            <person name="Nemeth J.B."/>
            <person name="Barry K."/>
            <person name="Hainaut M."/>
            <person name="Henrissat B."/>
            <person name="Johnson J."/>
            <person name="Kuo A."/>
            <person name="Lim J.H.P."/>
            <person name="Lipzen A."/>
            <person name="Nolan M."/>
            <person name="Ohm R.A."/>
            <person name="Tamas L."/>
            <person name="Grigoriev I.V."/>
            <person name="Spatafora J.W."/>
            <person name="Nagy L.G."/>
            <person name="Kovacs G.M."/>
        </authorList>
    </citation>
    <scope>NUCLEOTIDE SEQUENCE [LARGE SCALE GENOMIC DNA]</scope>
    <source>
        <strain evidence="7 8">DSE2036</strain>
    </source>
</reference>
<dbReference type="Pfam" id="PF13641">
    <property type="entry name" value="Glyco_tranf_2_3"/>
    <property type="match status" value="1"/>
</dbReference>
<evidence type="ECO:0000313" key="7">
    <source>
        <dbReference type="EMBL" id="PVI07435.1"/>
    </source>
</evidence>
<sequence>MGQLTAPLLHEPPSPLTPPYQSLLSKLVENQKKDSDEPEAKAFVPTFEKWCNFFGCLGAAYLFYLLFYYSDHLWTFDTLLTIFLSEYCGWSNERFRRQIRAEEPATSQKNSDPSLLTEDLSNHKLDCIAAIVGYREDPAIFTKALESYLQADGCRFILTCVDGNKPEDRVMVDIFKEVYPTNSAVLDLPIPFIEIALQMDRDRHPGTPDAALITKCVAIAKHTLLEHDIHVTGRSAITRLCVTQPHMHKKGIMFTSFVICFALSELLGIDFVWTSDSDSMVHKDTTQITIQTIAGDAKCVGASTALTIHNRNDSFIATLGNTVYLNELHLTRCFSSAIGANDCQSGPCAAFRIKPLRSELLAWYKQTVCGFRMIVNEDRHMTTRLLLPGHRIRYIPHAITATETPVTLRRWLLQQVRWARAVHVEAYVHPTMYLTQPPLFFFAALRREITTVVIFSTIMTYLFVGVSPFLPFHARDFVFKFVFTAVYLKTRNPINPTWEEWCWSVPAGLFYIIPLPAVQMWSFVTMLAGGWGTSMRGFKEAEEQTRWEEVKRKTWEVGFFVVWMGIVGGVVGRWIGTEMGLDAWGILMCMGAGMTALLGGFGYWMAVAE</sequence>
<dbReference type="OrthoDB" id="9876900at2759"/>
<keyword evidence="6" id="KW-0812">Transmembrane</keyword>